<proteinExistence type="predicted"/>
<dbReference type="Proteomes" id="UP000325313">
    <property type="component" value="Unassembled WGS sequence"/>
</dbReference>
<dbReference type="AlphaFoldDB" id="A0A5B0N1A2"/>
<protein>
    <submittedName>
        <fullName evidence="1">Uncharacterized protein</fullName>
    </submittedName>
</protein>
<evidence type="ECO:0000313" key="1">
    <source>
        <dbReference type="EMBL" id="KAA1082313.1"/>
    </source>
</evidence>
<accession>A0A5B0N1A2</accession>
<comment type="caution">
    <text evidence="1">The sequence shown here is derived from an EMBL/GenBank/DDBJ whole genome shotgun (WGS) entry which is preliminary data.</text>
</comment>
<organism evidence="1 2">
    <name type="scientific">Puccinia graminis f. sp. tritici</name>
    <dbReference type="NCBI Taxonomy" id="56615"/>
    <lineage>
        <taxon>Eukaryota</taxon>
        <taxon>Fungi</taxon>
        <taxon>Dikarya</taxon>
        <taxon>Basidiomycota</taxon>
        <taxon>Pucciniomycotina</taxon>
        <taxon>Pucciniomycetes</taxon>
        <taxon>Pucciniales</taxon>
        <taxon>Pucciniaceae</taxon>
        <taxon>Puccinia</taxon>
    </lineage>
</organism>
<dbReference type="EMBL" id="VDEP01000439">
    <property type="protein sequence ID" value="KAA1082313.1"/>
    <property type="molecule type" value="Genomic_DNA"/>
</dbReference>
<reference evidence="1 2" key="1">
    <citation type="submission" date="2019-05" db="EMBL/GenBank/DDBJ databases">
        <title>Emergence of the Ug99 lineage of the wheat stem rust pathogen through somatic hybridization.</title>
        <authorList>
            <person name="Li F."/>
            <person name="Upadhyaya N.M."/>
            <person name="Sperschneider J."/>
            <person name="Matny O."/>
            <person name="Nguyen-Phuc H."/>
            <person name="Mago R."/>
            <person name="Raley C."/>
            <person name="Miller M.E."/>
            <person name="Silverstein K.A.T."/>
            <person name="Henningsen E."/>
            <person name="Hirsch C.D."/>
            <person name="Visser B."/>
            <person name="Pretorius Z.A."/>
            <person name="Steffenson B.J."/>
            <person name="Schwessinger B."/>
            <person name="Dodds P.N."/>
            <person name="Figueroa M."/>
        </authorList>
    </citation>
    <scope>NUCLEOTIDE SEQUENCE [LARGE SCALE GENOMIC DNA]</scope>
    <source>
        <strain evidence="1 2">Ug99</strain>
    </source>
</reference>
<sequence>MDGACAVHSWPSHSGIKQCMGPPLHLMQLVSLRNVRGPLSLRGRVKLVYELPRAVQAQLLAKSSSNSGVNLLFFMEKHHFTRQSLSENSGAKAGRSGRQMTAPNTLDRLPITAGHRGRRMLDGDETSLKRKSLAIMGYNMSYIRLGNGPSISTIQLRRVDDNLDTQLGNIKAVTASQMNNIKKVC</sequence>
<name>A0A5B0N1A2_PUCGR</name>
<evidence type="ECO:0000313" key="2">
    <source>
        <dbReference type="Proteomes" id="UP000325313"/>
    </source>
</evidence>
<gene>
    <name evidence="1" type="ORF">PGTUg99_032529</name>
</gene>